<reference evidence="12" key="1">
    <citation type="journal article" date="2014" name="Int. J. Syst. Evol. Microbiol.">
        <title>Complete genome sequence of Corynebacterium casei LMG S-19264T (=DSM 44701T), isolated from a smear-ripened cheese.</title>
        <authorList>
            <consortium name="US DOE Joint Genome Institute (JGI-PGF)"/>
            <person name="Walter F."/>
            <person name="Albersmeier A."/>
            <person name="Kalinowski J."/>
            <person name="Ruckert C."/>
        </authorList>
    </citation>
    <scope>NUCLEOTIDE SEQUENCE</scope>
    <source>
        <strain evidence="12">CGMCC 1.6333</strain>
    </source>
</reference>
<keyword evidence="6" id="KW-0961">Cell wall biogenesis/degradation</keyword>
<dbReference type="PANTHER" id="PTHR21581:SF33">
    <property type="entry name" value="D-ALANYL-D-ALANINE CARBOXYPEPTIDASE DACB"/>
    <property type="match status" value="1"/>
</dbReference>
<dbReference type="Proteomes" id="UP000618460">
    <property type="component" value="Unassembled WGS sequence"/>
</dbReference>
<evidence type="ECO:0000313" key="13">
    <source>
        <dbReference type="Proteomes" id="UP000618460"/>
    </source>
</evidence>
<dbReference type="InterPro" id="IPR012338">
    <property type="entry name" value="Beta-lactam/transpept-like"/>
</dbReference>
<reference evidence="12" key="2">
    <citation type="submission" date="2020-09" db="EMBL/GenBank/DDBJ databases">
        <authorList>
            <person name="Sun Q."/>
            <person name="Zhou Y."/>
        </authorList>
    </citation>
    <scope>NUCLEOTIDE SEQUENCE</scope>
    <source>
        <strain evidence="12">CGMCC 1.6333</strain>
    </source>
</reference>
<keyword evidence="13" id="KW-1185">Reference proteome</keyword>
<dbReference type="GO" id="GO:0009002">
    <property type="term" value="F:serine-type D-Ala-D-Ala carboxypeptidase activity"/>
    <property type="evidence" value="ECO:0007669"/>
    <property type="project" value="InterPro"/>
</dbReference>
<feature type="chain" id="PRO_5038077119" evidence="10">
    <location>
        <begin position="25"/>
        <end position="300"/>
    </location>
</feature>
<evidence type="ECO:0000259" key="11">
    <source>
        <dbReference type="Pfam" id="PF00768"/>
    </source>
</evidence>
<evidence type="ECO:0000256" key="2">
    <source>
        <dbReference type="ARBA" id="ARBA00022729"/>
    </source>
</evidence>
<evidence type="ECO:0000256" key="4">
    <source>
        <dbReference type="ARBA" id="ARBA00022960"/>
    </source>
</evidence>
<feature type="active site" description="Acyl-ester intermediate" evidence="7">
    <location>
        <position position="57"/>
    </location>
</feature>
<evidence type="ECO:0000256" key="5">
    <source>
        <dbReference type="ARBA" id="ARBA00022984"/>
    </source>
</evidence>
<sequence length="300" mass="33096">MKPTLVFLIVSLCLMAIFPQTIEAKPLVAARNAVLLNQSNGEVLYAKSANDPQLIASITKIMTAILAIESGKMEETVTISHQASYTEGSSIYLQEGEKIKLKDLVYGLMLRSGNDAATAIAEFVGGSVEGFAFLMNEKAAWLGMTDSHFDNPHGLDSDTHYSTAYDMATLTRHAMNNDEFVAITGAKSYHSEQRTYAWGNKNKLLTSYYPYTIGGKTGYTKAAGRTLVSIAEKEGVMLIAVTLNDPNDWQDHIRLFDWGFKQYDHASTVANEKKVVKQNQKENSLISTVITFFNKLIGVI</sequence>
<keyword evidence="3" id="KW-0378">Hydrolase</keyword>
<dbReference type="InterPro" id="IPR001967">
    <property type="entry name" value="Peptidase_S11_N"/>
</dbReference>
<keyword evidence="12" id="KW-0121">Carboxypeptidase</keyword>
<dbReference type="AlphaFoldDB" id="A0A917WRD9"/>
<evidence type="ECO:0000256" key="6">
    <source>
        <dbReference type="ARBA" id="ARBA00023316"/>
    </source>
</evidence>
<dbReference type="Pfam" id="PF00768">
    <property type="entry name" value="Peptidase_S11"/>
    <property type="match status" value="1"/>
</dbReference>
<protein>
    <submittedName>
        <fullName evidence="12">D-alanyl-D-alanine carboxypeptidase</fullName>
    </submittedName>
</protein>
<dbReference type="PANTHER" id="PTHR21581">
    <property type="entry name" value="D-ALANYL-D-ALANINE CARBOXYPEPTIDASE"/>
    <property type="match status" value="1"/>
</dbReference>
<evidence type="ECO:0000313" key="12">
    <source>
        <dbReference type="EMBL" id="GGM22565.1"/>
    </source>
</evidence>
<evidence type="ECO:0000256" key="9">
    <source>
        <dbReference type="RuleBase" id="RU004016"/>
    </source>
</evidence>
<comment type="caution">
    <text evidence="12">The sequence shown here is derived from an EMBL/GenBank/DDBJ whole genome shotgun (WGS) entry which is preliminary data.</text>
</comment>
<dbReference type="GO" id="GO:0009252">
    <property type="term" value="P:peptidoglycan biosynthetic process"/>
    <property type="evidence" value="ECO:0007669"/>
    <property type="project" value="UniProtKB-KW"/>
</dbReference>
<feature type="domain" description="Peptidase S11 D-alanyl-D-alanine carboxypeptidase A N-terminal" evidence="11">
    <location>
        <begin position="22"/>
        <end position="246"/>
    </location>
</feature>
<feature type="active site" description="Proton acceptor" evidence="7">
    <location>
        <position position="60"/>
    </location>
</feature>
<feature type="binding site" evidence="8">
    <location>
        <position position="216"/>
    </location>
    <ligand>
        <name>substrate</name>
    </ligand>
</feature>
<dbReference type="GO" id="GO:0071555">
    <property type="term" value="P:cell wall organization"/>
    <property type="evidence" value="ECO:0007669"/>
    <property type="project" value="UniProtKB-KW"/>
</dbReference>
<gene>
    <name evidence="12" type="primary">dacB</name>
    <name evidence="12" type="ORF">GCM10011351_05480</name>
</gene>
<keyword evidence="2 10" id="KW-0732">Signal</keyword>
<dbReference type="PRINTS" id="PR00725">
    <property type="entry name" value="DADACBPTASE1"/>
</dbReference>
<feature type="active site" evidence="7">
    <location>
        <position position="112"/>
    </location>
</feature>
<proteinExistence type="inferred from homology"/>
<keyword evidence="4" id="KW-0133">Cell shape</keyword>
<dbReference type="RefSeq" id="WP_373285532.1">
    <property type="nucleotide sequence ID" value="NZ_BMLG01000001.1"/>
</dbReference>
<name>A0A917WRD9_9BACI</name>
<dbReference type="GO" id="GO:0008360">
    <property type="term" value="P:regulation of cell shape"/>
    <property type="evidence" value="ECO:0007669"/>
    <property type="project" value="UniProtKB-KW"/>
</dbReference>
<dbReference type="Gene3D" id="3.40.710.10">
    <property type="entry name" value="DD-peptidase/beta-lactamase superfamily"/>
    <property type="match status" value="1"/>
</dbReference>
<keyword evidence="12" id="KW-0645">Protease</keyword>
<dbReference type="InterPro" id="IPR018044">
    <property type="entry name" value="Peptidase_S11"/>
</dbReference>
<evidence type="ECO:0000256" key="8">
    <source>
        <dbReference type="PIRSR" id="PIRSR618044-2"/>
    </source>
</evidence>
<dbReference type="EMBL" id="BMLG01000001">
    <property type="protein sequence ID" value="GGM22565.1"/>
    <property type="molecule type" value="Genomic_DNA"/>
</dbReference>
<evidence type="ECO:0000256" key="3">
    <source>
        <dbReference type="ARBA" id="ARBA00022801"/>
    </source>
</evidence>
<organism evidence="12 13">
    <name type="scientific">Paraliobacillus quinghaiensis</name>
    <dbReference type="NCBI Taxonomy" id="470815"/>
    <lineage>
        <taxon>Bacteria</taxon>
        <taxon>Bacillati</taxon>
        <taxon>Bacillota</taxon>
        <taxon>Bacilli</taxon>
        <taxon>Bacillales</taxon>
        <taxon>Bacillaceae</taxon>
        <taxon>Paraliobacillus</taxon>
    </lineage>
</organism>
<dbReference type="SUPFAM" id="SSF56601">
    <property type="entry name" value="beta-lactamase/transpeptidase-like"/>
    <property type="match status" value="1"/>
</dbReference>
<evidence type="ECO:0000256" key="10">
    <source>
        <dbReference type="SAM" id="SignalP"/>
    </source>
</evidence>
<evidence type="ECO:0000256" key="7">
    <source>
        <dbReference type="PIRSR" id="PIRSR618044-1"/>
    </source>
</evidence>
<dbReference type="GO" id="GO:0006508">
    <property type="term" value="P:proteolysis"/>
    <property type="evidence" value="ECO:0007669"/>
    <property type="project" value="InterPro"/>
</dbReference>
<comment type="similarity">
    <text evidence="1 9">Belongs to the peptidase S11 family.</text>
</comment>
<accession>A0A917WRD9</accession>
<keyword evidence="5" id="KW-0573">Peptidoglycan synthesis</keyword>
<feature type="signal peptide" evidence="10">
    <location>
        <begin position="1"/>
        <end position="24"/>
    </location>
</feature>
<evidence type="ECO:0000256" key="1">
    <source>
        <dbReference type="ARBA" id="ARBA00007164"/>
    </source>
</evidence>